<sequence length="55" mass="6444">MEDGLLRLRTTAPYKLVITNQDKTSNWLENTPYITAYDLSSYTYLTYNVFNMKGD</sequence>
<protein>
    <submittedName>
        <fullName evidence="1">Uncharacterized protein</fullName>
    </submittedName>
</protein>
<dbReference type="Proteomes" id="UP000503349">
    <property type="component" value="Chromosome 16"/>
</dbReference>
<proteinExistence type="predicted"/>
<evidence type="ECO:0000313" key="2">
    <source>
        <dbReference type="Proteomes" id="UP000503349"/>
    </source>
</evidence>
<reference evidence="1 2" key="1">
    <citation type="submission" date="2019-02" db="EMBL/GenBank/DDBJ databases">
        <title>Opniocepnalus argus genome.</title>
        <authorList>
            <person name="Zhou C."/>
            <person name="Xiao S."/>
        </authorList>
    </citation>
    <scope>NUCLEOTIDE SEQUENCE [LARGE SCALE GENOMIC DNA]</scope>
    <source>
        <strain evidence="1">OARG1902GOOAL</strain>
        <tissue evidence="1">Muscle</tissue>
    </source>
</reference>
<dbReference type="EMBL" id="CM015727">
    <property type="protein sequence ID" value="KAF3701569.1"/>
    <property type="molecule type" value="Genomic_DNA"/>
</dbReference>
<accession>A0A6G1QGQ0</accession>
<organism evidence="1 2">
    <name type="scientific">Channa argus</name>
    <name type="common">Northern snakehead</name>
    <name type="synonym">Ophicephalus argus</name>
    <dbReference type="NCBI Taxonomy" id="215402"/>
    <lineage>
        <taxon>Eukaryota</taxon>
        <taxon>Metazoa</taxon>
        <taxon>Chordata</taxon>
        <taxon>Craniata</taxon>
        <taxon>Vertebrata</taxon>
        <taxon>Euteleostomi</taxon>
        <taxon>Actinopterygii</taxon>
        <taxon>Neopterygii</taxon>
        <taxon>Teleostei</taxon>
        <taxon>Neoteleostei</taxon>
        <taxon>Acanthomorphata</taxon>
        <taxon>Anabantaria</taxon>
        <taxon>Anabantiformes</taxon>
        <taxon>Channoidei</taxon>
        <taxon>Channidae</taxon>
        <taxon>Channa</taxon>
    </lineage>
</organism>
<reference evidence="2" key="2">
    <citation type="submission" date="2019-02" db="EMBL/GenBank/DDBJ databases">
        <title>Opniocepnalus argus Var Kimnra genome.</title>
        <authorList>
            <person name="Zhou C."/>
            <person name="Xiao S."/>
        </authorList>
    </citation>
    <scope>NUCLEOTIDE SEQUENCE [LARGE SCALE GENOMIC DNA]</scope>
</reference>
<name>A0A6G1QGQ0_CHAAH</name>
<keyword evidence="2" id="KW-1185">Reference proteome</keyword>
<evidence type="ECO:0000313" key="1">
    <source>
        <dbReference type="EMBL" id="KAF3701569.1"/>
    </source>
</evidence>
<gene>
    <name evidence="1" type="ORF">EXN66_Car017257</name>
</gene>
<dbReference type="AlphaFoldDB" id="A0A6G1QGQ0"/>